<protein>
    <submittedName>
        <fullName evidence="3">Glycosyltransferase family 4 protein</fullName>
        <ecNumber evidence="3">2.4.-.-</ecNumber>
    </submittedName>
</protein>
<dbReference type="InterPro" id="IPR001296">
    <property type="entry name" value="Glyco_trans_1"/>
</dbReference>
<dbReference type="RefSeq" id="WP_276305228.1">
    <property type="nucleotide sequence ID" value="NZ_CP119992.1"/>
</dbReference>
<evidence type="ECO:0000259" key="1">
    <source>
        <dbReference type="Pfam" id="PF00534"/>
    </source>
</evidence>
<evidence type="ECO:0000313" key="4">
    <source>
        <dbReference type="Proteomes" id="UP001596547"/>
    </source>
</evidence>
<keyword evidence="3" id="KW-0808">Transferase</keyword>
<sequence length="341" mass="36987">MDRQDELRIALCHSNPDYEASLAGALAADYPGVAPDVITRLSIPSRVSALLRGDYDVIHVDELVANGLLAASTSVVARTPLVVYFRGWDDYLNSHGQYSTLKAARLSLYTRSTLARAAAVMTISERTADMLSTRYRLGEVTACPRPFPVDEYRSAAEGADDGDETTIVTVTNLRYKGKYRGVTQILAALEPIFEADLADRYLIAGDGRYLDRVRARVRHHPFADRIDVLGFQNDVPGLLARADAFAYVSYLDAYPTAVLEAQAAGLPIVAGNASGVPDAVGDAGLVCEPTPDALAEGIRSVLCNPATRRRLSKRARRKAATHNEASVETHIDVWRAVASAR</sequence>
<dbReference type="EC" id="2.4.-.-" evidence="3"/>
<dbReference type="SUPFAM" id="SSF53756">
    <property type="entry name" value="UDP-Glycosyltransferase/glycogen phosphorylase"/>
    <property type="match status" value="1"/>
</dbReference>
<keyword evidence="4" id="KW-1185">Reference proteome</keyword>
<dbReference type="Pfam" id="PF00534">
    <property type="entry name" value="Glycos_transf_1"/>
    <property type="match status" value="1"/>
</dbReference>
<dbReference type="Pfam" id="PF13439">
    <property type="entry name" value="Glyco_transf_4"/>
    <property type="match status" value="1"/>
</dbReference>
<dbReference type="PANTHER" id="PTHR12526">
    <property type="entry name" value="GLYCOSYLTRANSFERASE"/>
    <property type="match status" value="1"/>
</dbReference>
<accession>A0ABD6A625</accession>
<proteinExistence type="predicted"/>
<dbReference type="Proteomes" id="UP001596547">
    <property type="component" value="Unassembled WGS sequence"/>
</dbReference>
<dbReference type="CDD" id="cd03801">
    <property type="entry name" value="GT4_PimA-like"/>
    <property type="match status" value="1"/>
</dbReference>
<name>A0ABD6A625_9EURY</name>
<gene>
    <name evidence="3" type="ORF">ACFQPE_03325</name>
</gene>
<evidence type="ECO:0000259" key="2">
    <source>
        <dbReference type="Pfam" id="PF13439"/>
    </source>
</evidence>
<organism evidence="3 4">
    <name type="scientific">Halomarina halobia</name>
    <dbReference type="NCBI Taxonomy" id="3033386"/>
    <lineage>
        <taxon>Archaea</taxon>
        <taxon>Methanobacteriati</taxon>
        <taxon>Methanobacteriota</taxon>
        <taxon>Stenosarchaea group</taxon>
        <taxon>Halobacteria</taxon>
        <taxon>Halobacteriales</taxon>
        <taxon>Natronomonadaceae</taxon>
        <taxon>Halomarina</taxon>
    </lineage>
</organism>
<dbReference type="EMBL" id="JBHTBF010000001">
    <property type="protein sequence ID" value="MFC7315827.1"/>
    <property type="molecule type" value="Genomic_DNA"/>
</dbReference>
<dbReference type="Gene3D" id="3.40.50.2000">
    <property type="entry name" value="Glycogen Phosphorylase B"/>
    <property type="match status" value="2"/>
</dbReference>
<comment type="caution">
    <text evidence="3">The sequence shown here is derived from an EMBL/GenBank/DDBJ whole genome shotgun (WGS) entry which is preliminary data.</text>
</comment>
<feature type="domain" description="Glycosyl transferase family 1" evidence="1">
    <location>
        <begin position="161"/>
        <end position="317"/>
    </location>
</feature>
<reference evidence="3 4" key="1">
    <citation type="journal article" date="2019" name="Int. J. Syst. Evol. Microbiol.">
        <title>The Global Catalogue of Microorganisms (GCM) 10K type strain sequencing project: providing services to taxonomists for standard genome sequencing and annotation.</title>
        <authorList>
            <consortium name="The Broad Institute Genomics Platform"/>
            <consortium name="The Broad Institute Genome Sequencing Center for Infectious Disease"/>
            <person name="Wu L."/>
            <person name="Ma J."/>
        </authorList>
    </citation>
    <scope>NUCLEOTIDE SEQUENCE [LARGE SCALE GENOMIC DNA]</scope>
    <source>
        <strain evidence="3 4">PSR21</strain>
    </source>
</reference>
<dbReference type="InterPro" id="IPR028098">
    <property type="entry name" value="Glyco_trans_4-like_N"/>
</dbReference>
<dbReference type="GeneID" id="79314803"/>
<dbReference type="GO" id="GO:0016757">
    <property type="term" value="F:glycosyltransferase activity"/>
    <property type="evidence" value="ECO:0007669"/>
    <property type="project" value="UniProtKB-KW"/>
</dbReference>
<keyword evidence="3" id="KW-0328">Glycosyltransferase</keyword>
<feature type="domain" description="Glycosyltransferase subfamily 4-like N-terminal" evidence="2">
    <location>
        <begin position="30"/>
        <end position="144"/>
    </location>
</feature>
<dbReference type="AlphaFoldDB" id="A0ABD6A625"/>
<evidence type="ECO:0000313" key="3">
    <source>
        <dbReference type="EMBL" id="MFC7315827.1"/>
    </source>
</evidence>